<organism evidence="2 3">
    <name type="scientific">Chlamydomonas incerta</name>
    <dbReference type="NCBI Taxonomy" id="51695"/>
    <lineage>
        <taxon>Eukaryota</taxon>
        <taxon>Viridiplantae</taxon>
        <taxon>Chlorophyta</taxon>
        <taxon>core chlorophytes</taxon>
        <taxon>Chlorophyceae</taxon>
        <taxon>CS clade</taxon>
        <taxon>Chlamydomonadales</taxon>
        <taxon>Chlamydomonadaceae</taxon>
        <taxon>Chlamydomonas</taxon>
    </lineage>
</organism>
<dbReference type="OrthoDB" id="526941at2759"/>
<feature type="signal peptide" evidence="1">
    <location>
        <begin position="1"/>
        <end position="18"/>
    </location>
</feature>
<protein>
    <submittedName>
        <fullName evidence="2">Uncharacterized protein</fullName>
    </submittedName>
</protein>
<dbReference type="AlphaFoldDB" id="A0A835TIF1"/>
<gene>
    <name evidence="2" type="ORF">HXX76_004709</name>
</gene>
<dbReference type="Proteomes" id="UP000650467">
    <property type="component" value="Unassembled WGS sequence"/>
</dbReference>
<evidence type="ECO:0000313" key="3">
    <source>
        <dbReference type="Proteomes" id="UP000650467"/>
    </source>
</evidence>
<evidence type="ECO:0000313" key="2">
    <source>
        <dbReference type="EMBL" id="KAG2439350.1"/>
    </source>
</evidence>
<dbReference type="EMBL" id="JAEHOC010000008">
    <property type="protein sequence ID" value="KAG2439350.1"/>
    <property type="molecule type" value="Genomic_DNA"/>
</dbReference>
<name>A0A835TIF1_CHLIN</name>
<accession>A0A835TIF1</accession>
<reference evidence="2" key="1">
    <citation type="journal article" date="2020" name="bioRxiv">
        <title>Comparative genomics of Chlamydomonas.</title>
        <authorList>
            <person name="Craig R.J."/>
            <person name="Hasan A.R."/>
            <person name="Ness R.W."/>
            <person name="Keightley P.D."/>
        </authorList>
    </citation>
    <scope>NUCLEOTIDE SEQUENCE</scope>
    <source>
        <strain evidence="2">SAG 7.73</strain>
    </source>
</reference>
<keyword evidence="1" id="KW-0732">Signal</keyword>
<comment type="caution">
    <text evidence="2">The sequence shown here is derived from an EMBL/GenBank/DDBJ whole genome shotgun (WGS) entry which is preliminary data.</text>
</comment>
<keyword evidence="3" id="KW-1185">Reference proteome</keyword>
<evidence type="ECO:0000256" key="1">
    <source>
        <dbReference type="SAM" id="SignalP"/>
    </source>
</evidence>
<proteinExistence type="predicted"/>
<sequence length="386" mass="44299">MIRLVLATLLLLAQRGAAAWGAAPAGVAKDNLVMYIFSATDPEFVRNLEFFVREAVMGDTRSDYVIVVQESTDLGKVTLPKLPRHARYVRHTNRCYDWGTFGWLLLSGKVDPRRYRYYFFINCSVRGPFLPSYAQGLVHWTEPFTSRLVGDVKLVGPTISCEGSPLNGDFRGKWRHNPHVQSYVVATDQVGLQVLLDDGRVFHCHNTRWNTIYYSELGSSTAILHAGYNLDCLMTKYQGLDWRDKANWDCNGRASPQSDLTYDGISLDPYEVMFVKVKDAMLYRNVSFALKASKLQAWKERGPEDLVTVNANAYAEDEFNFKAPRILVTKARGHTCFDVNFYRTHNPELTSINTVASAWKHFTFFGQFERRPYRFTCPFNYSKYFK</sequence>
<feature type="chain" id="PRO_5032702517" evidence="1">
    <location>
        <begin position="19"/>
        <end position="386"/>
    </location>
</feature>